<evidence type="ECO:0000313" key="6">
    <source>
        <dbReference type="EMBL" id="VEB44500.1"/>
    </source>
</evidence>
<keyword evidence="4" id="KW-0690">Ribosome biogenesis</keyword>
<dbReference type="GO" id="GO:0042254">
    <property type="term" value="P:ribosome biogenesis"/>
    <property type="evidence" value="ECO:0007669"/>
    <property type="project" value="UniProtKB-KW"/>
</dbReference>
<evidence type="ECO:0000256" key="5">
    <source>
        <dbReference type="ARBA" id="ARBA00031841"/>
    </source>
</evidence>
<protein>
    <recommendedName>
        <fullName evidence="3">Large ribosomal RNA subunit accumulation protein YceD</fullName>
    </recommendedName>
    <alternativeName>
        <fullName evidence="5">23S rRNA accumulation protein YceD</fullName>
    </alternativeName>
</protein>
<evidence type="ECO:0000313" key="7">
    <source>
        <dbReference type="Proteomes" id="UP000275777"/>
    </source>
</evidence>
<dbReference type="InterPro" id="IPR039255">
    <property type="entry name" value="YceD_bac"/>
</dbReference>
<accession>A0A447THU9</accession>
<dbReference type="PANTHER" id="PTHR38099">
    <property type="entry name" value="LARGE RIBOSOMAL RNA SUBUNIT ACCUMULATION PROTEIN YCED"/>
    <property type="match status" value="1"/>
</dbReference>
<dbReference type="InterPro" id="IPR003772">
    <property type="entry name" value="YceD"/>
</dbReference>
<sequence>MPAARAARPRPRFGLALFLLTNQGNGLYHAEFMSKPILIDPLKFAREGASLSGKLPVSGLDERVHDDLSDTSGEVSYRLEGFRDELQRPALRIRLEAGLNVTCQRCLDGMPFSLDTDSVITLFTSQEKLEEACELDEELDAVLAEPELDVAALIEDEIIMGLPHAPKHDECGRETLSLAKADKPNPFAVLATLKRPKSE</sequence>
<dbReference type="AlphaFoldDB" id="A0A447THU9"/>
<evidence type="ECO:0000256" key="3">
    <source>
        <dbReference type="ARBA" id="ARBA00015716"/>
    </source>
</evidence>
<evidence type="ECO:0000256" key="4">
    <source>
        <dbReference type="ARBA" id="ARBA00022517"/>
    </source>
</evidence>
<proteinExistence type="inferred from homology"/>
<reference evidence="6 7" key="1">
    <citation type="submission" date="2018-12" db="EMBL/GenBank/DDBJ databases">
        <authorList>
            <consortium name="Pathogen Informatics"/>
        </authorList>
    </citation>
    <scope>NUCLEOTIDE SEQUENCE [LARGE SCALE GENOMIC DNA]</scope>
    <source>
        <strain evidence="6 7">NCTC9695</strain>
    </source>
</reference>
<dbReference type="GO" id="GO:0005829">
    <property type="term" value="C:cytosol"/>
    <property type="evidence" value="ECO:0007669"/>
    <property type="project" value="TreeGrafter"/>
</dbReference>
<evidence type="ECO:0000256" key="1">
    <source>
        <dbReference type="ARBA" id="ARBA00002868"/>
    </source>
</evidence>
<dbReference type="EMBL" id="LR134182">
    <property type="protein sequence ID" value="VEB44500.1"/>
    <property type="molecule type" value="Genomic_DNA"/>
</dbReference>
<dbReference type="PANTHER" id="PTHR38099:SF1">
    <property type="entry name" value="LARGE RIBOSOMAL RNA SUBUNIT ACCUMULATION PROTEIN YCED"/>
    <property type="match status" value="1"/>
</dbReference>
<organism evidence="6 7">
    <name type="scientific">Chromobacterium violaceum</name>
    <dbReference type="NCBI Taxonomy" id="536"/>
    <lineage>
        <taxon>Bacteria</taxon>
        <taxon>Pseudomonadati</taxon>
        <taxon>Pseudomonadota</taxon>
        <taxon>Betaproteobacteria</taxon>
        <taxon>Neisseriales</taxon>
        <taxon>Chromobacteriaceae</taxon>
        <taxon>Chromobacterium</taxon>
    </lineage>
</organism>
<name>A0A447THU9_CHRVL</name>
<comment type="function">
    <text evidence="1">Plays a role in synthesis, processing and/or stability of 23S rRNA.</text>
</comment>
<dbReference type="Pfam" id="PF02620">
    <property type="entry name" value="YceD"/>
    <property type="match status" value="1"/>
</dbReference>
<dbReference type="Proteomes" id="UP000275777">
    <property type="component" value="Chromosome"/>
</dbReference>
<comment type="similarity">
    <text evidence="2">Belongs to the DUF177 domain family.</text>
</comment>
<gene>
    <name evidence="6" type="ORF">NCTC9695_04990</name>
</gene>
<evidence type="ECO:0000256" key="2">
    <source>
        <dbReference type="ARBA" id="ARBA00010740"/>
    </source>
</evidence>